<evidence type="ECO:0000256" key="7">
    <source>
        <dbReference type="ARBA" id="ARBA00022842"/>
    </source>
</evidence>
<keyword evidence="13" id="KW-1185">Reference proteome</keyword>
<comment type="similarity">
    <text evidence="10">Belongs to the ApbE family.</text>
</comment>
<dbReference type="Pfam" id="PF02424">
    <property type="entry name" value="ApbE"/>
    <property type="match status" value="1"/>
</dbReference>
<evidence type="ECO:0000256" key="8">
    <source>
        <dbReference type="ARBA" id="ARBA00031306"/>
    </source>
</evidence>
<feature type="binding site" evidence="11">
    <location>
        <position position="269"/>
    </location>
    <ligand>
        <name>Mg(2+)</name>
        <dbReference type="ChEBI" id="CHEBI:18420"/>
    </ligand>
</feature>
<accession>A0A316AQW6</accession>
<evidence type="ECO:0000256" key="5">
    <source>
        <dbReference type="ARBA" id="ARBA00022723"/>
    </source>
</evidence>
<keyword evidence="7 10" id="KW-0460">Magnesium</keyword>
<dbReference type="GO" id="GO:0016740">
    <property type="term" value="F:transferase activity"/>
    <property type="evidence" value="ECO:0007669"/>
    <property type="project" value="UniProtKB-UniRule"/>
</dbReference>
<dbReference type="PANTHER" id="PTHR30040:SF2">
    <property type="entry name" value="FAD:PROTEIN FMN TRANSFERASE"/>
    <property type="match status" value="1"/>
</dbReference>
<evidence type="ECO:0000256" key="3">
    <source>
        <dbReference type="ARBA" id="ARBA00022630"/>
    </source>
</evidence>
<dbReference type="SUPFAM" id="SSF143631">
    <property type="entry name" value="ApbE-like"/>
    <property type="match status" value="1"/>
</dbReference>
<dbReference type="InterPro" id="IPR024932">
    <property type="entry name" value="ApbE"/>
</dbReference>
<dbReference type="EC" id="2.7.1.180" evidence="1 10"/>
<comment type="cofactor">
    <cofactor evidence="11">
        <name>Mg(2+)</name>
        <dbReference type="ChEBI" id="CHEBI:18420"/>
    </cofactor>
    <cofactor evidence="11">
        <name>Mn(2+)</name>
        <dbReference type="ChEBI" id="CHEBI:29035"/>
    </cofactor>
    <text evidence="11">Magnesium. Can also use manganese.</text>
</comment>
<keyword evidence="4 10" id="KW-0808">Transferase</keyword>
<protein>
    <recommendedName>
        <fullName evidence="2 10">FAD:protein FMN transferase</fullName>
        <ecNumber evidence="1 10">2.7.1.180</ecNumber>
    </recommendedName>
    <alternativeName>
        <fullName evidence="8 10">Flavin transferase</fullName>
    </alternativeName>
</protein>
<dbReference type="EMBL" id="QGDT01000002">
    <property type="protein sequence ID" value="PWJ59180.1"/>
    <property type="molecule type" value="Genomic_DNA"/>
</dbReference>
<dbReference type="PIRSF" id="PIRSF006268">
    <property type="entry name" value="ApbE"/>
    <property type="match status" value="1"/>
</dbReference>
<dbReference type="Proteomes" id="UP000245880">
    <property type="component" value="Unassembled WGS sequence"/>
</dbReference>
<evidence type="ECO:0000256" key="2">
    <source>
        <dbReference type="ARBA" id="ARBA00016337"/>
    </source>
</evidence>
<comment type="catalytic activity">
    <reaction evidence="9 10">
        <text>L-threonyl-[protein] + FAD = FMN-L-threonyl-[protein] + AMP + H(+)</text>
        <dbReference type="Rhea" id="RHEA:36847"/>
        <dbReference type="Rhea" id="RHEA-COMP:11060"/>
        <dbReference type="Rhea" id="RHEA-COMP:11061"/>
        <dbReference type="ChEBI" id="CHEBI:15378"/>
        <dbReference type="ChEBI" id="CHEBI:30013"/>
        <dbReference type="ChEBI" id="CHEBI:57692"/>
        <dbReference type="ChEBI" id="CHEBI:74257"/>
        <dbReference type="ChEBI" id="CHEBI:456215"/>
        <dbReference type="EC" id="2.7.1.180"/>
    </reaction>
</comment>
<dbReference type="PANTHER" id="PTHR30040">
    <property type="entry name" value="THIAMINE BIOSYNTHESIS LIPOPROTEIN APBE"/>
    <property type="match status" value="1"/>
</dbReference>
<dbReference type="InterPro" id="IPR003374">
    <property type="entry name" value="ApbE-like_sf"/>
</dbReference>
<evidence type="ECO:0000256" key="10">
    <source>
        <dbReference type="PIRNR" id="PIRNR006268"/>
    </source>
</evidence>
<keyword evidence="5 10" id="KW-0479">Metal-binding</keyword>
<evidence type="ECO:0000313" key="13">
    <source>
        <dbReference type="Proteomes" id="UP000245880"/>
    </source>
</evidence>
<evidence type="ECO:0000256" key="4">
    <source>
        <dbReference type="ARBA" id="ARBA00022679"/>
    </source>
</evidence>
<dbReference type="OrthoDB" id="9778595at2"/>
<reference evidence="12 13" key="1">
    <citation type="submission" date="2018-03" db="EMBL/GenBank/DDBJ databases">
        <title>Genomic Encyclopedia of Archaeal and Bacterial Type Strains, Phase II (KMG-II): from individual species to whole genera.</title>
        <authorList>
            <person name="Goeker M."/>
        </authorList>
    </citation>
    <scope>NUCLEOTIDE SEQUENCE [LARGE SCALE GENOMIC DNA]</scope>
    <source>
        <strain evidence="12 13">DSM 100346</strain>
    </source>
</reference>
<proteinExistence type="inferred from homology"/>
<gene>
    <name evidence="12" type="ORF">CLV98_10212</name>
</gene>
<feature type="binding site" evidence="11">
    <location>
        <position position="152"/>
    </location>
    <ligand>
        <name>Mg(2+)</name>
        <dbReference type="ChEBI" id="CHEBI:18420"/>
    </ligand>
</feature>
<feature type="binding site" evidence="11">
    <location>
        <position position="265"/>
    </location>
    <ligand>
        <name>Mg(2+)</name>
        <dbReference type="ChEBI" id="CHEBI:18420"/>
    </ligand>
</feature>
<evidence type="ECO:0000256" key="11">
    <source>
        <dbReference type="PIRSR" id="PIRSR006268-2"/>
    </source>
</evidence>
<comment type="caution">
    <text evidence="12">The sequence shown here is derived from an EMBL/GenBank/DDBJ whole genome shotgun (WGS) entry which is preliminary data.</text>
</comment>
<keyword evidence="6 10" id="KW-0274">FAD</keyword>
<keyword evidence="3 10" id="KW-0285">Flavoprotein</keyword>
<evidence type="ECO:0000256" key="9">
    <source>
        <dbReference type="ARBA" id="ARBA00048540"/>
    </source>
</evidence>
<keyword evidence="12" id="KW-0449">Lipoprotein</keyword>
<name>A0A316AQW6_9BACT</name>
<evidence type="ECO:0000313" key="12">
    <source>
        <dbReference type="EMBL" id="PWJ59180.1"/>
    </source>
</evidence>
<organism evidence="12 13">
    <name type="scientific">Dyadobacter jejuensis</name>
    <dbReference type="NCBI Taxonomy" id="1082580"/>
    <lineage>
        <taxon>Bacteria</taxon>
        <taxon>Pseudomonadati</taxon>
        <taxon>Bacteroidota</taxon>
        <taxon>Cytophagia</taxon>
        <taxon>Cytophagales</taxon>
        <taxon>Spirosomataceae</taxon>
        <taxon>Dyadobacter</taxon>
    </lineage>
</organism>
<dbReference type="Gene3D" id="3.10.520.10">
    <property type="entry name" value="ApbE-like domains"/>
    <property type="match status" value="1"/>
</dbReference>
<evidence type="ECO:0000256" key="1">
    <source>
        <dbReference type="ARBA" id="ARBA00011955"/>
    </source>
</evidence>
<evidence type="ECO:0000256" key="6">
    <source>
        <dbReference type="ARBA" id="ARBA00022827"/>
    </source>
</evidence>
<dbReference type="GO" id="GO:0046872">
    <property type="term" value="F:metal ion binding"/>
    <property type="evidence" value="ECO:0007669"/>
    <property type="project" value="UniProtKB-UniRule"/>
</dbReference>
<sequence length="318" mass="36241">MLGRAAAGDIPLVTLEGETQGTTYHLKYYDQEARNYKGAIDSILLAFDRCLSLYRPDSEISRFNRSDQHTFESPFFYPILLKSREVYEQTQGAFDPTIFPLVEAYGFGPNRKHQVSEVILQEILPLVNFDRIHFDSISVRKEHPGIRLDFNGIAQGYSVDLLAMFLEKQGIHRYMVEIGGEIRCQGKKENGKPWMAGIEDPTRPSRLIATLPLLDRSLTTSGNYRNHFVHNGRLYNHIINPKTGDMESSNILSVTVLANDAITADGYDTPLFLMGVAQSIRFIRERKDLEVYLVYTDDQGQLQTYVSPGLKEIIQEKR</sequence>
<dbReference type="AlphaFoldDB" id="A0A316AQW6"/>